<dbReference type="Pfam" id="PF18040">
    <property type="entry name" value="BPA_C"/>
    <property type="match status" value="1"/>
</dbReference>
<reference evidence="2" key="1">
    <citation type="submission" date="2021-01" db="EMBL/GenBank/DDBJ databases">
        <authorList>
            <person name="Corre E."/>
            <person name="Pelletier E."/>
            <person name="Niang G."/>
            <person name="Scheremetjew M."/>
            <person name="Finn R."/>
            <person name="Kale V."/>
            <person name="Holt S."/>
            <person name="Cochrane G."/>
            <person name="Meng A."/>
            <person name="Brown T."/>
            <person name="Cohen L."/>
        </authorList>
    </citation>
    <scope>NUCLEOTIDE SEQUENCE</scope>
    <source>
        <strain evidence="2">UTEX LB 2760</strain>
    </source>
</reference>
<evidence type="ECO:0000259" key="1">
    <source>
        <dbReference type="Pfam" id="PF18040"/>
    </source>
</evidence>
<proteinExistence type="predicted"/>
<dbReference type="InterPro" id="IPR041224">
    <property type="entry name" value="BPA_C"/>
</dbReference>
<sequence length="1425" mass="158385">MLRRYPEESEYSVVTRIGNICGQMCRDIKAANPDMLAGGLGANSGRPHLGNYSRWRTRMKNFIDSARSSGCVDFLSQHPYSSGGAVQDANLDLLETYTMNTSSDGKPIKYMVTETGAYHGSWHSKVTLESRPPTGGRNFIIMADSFKAFMSTIRVHDNLLKFINFLTLAPTHSRNGLTHPYPWSLTDGGGDDVLEWTDLLYYLELFKGVEGDFVYSYSDDPYVKVLSVANSNRGYVLLQNLATEGGAALVDLNFPFGSGVVESVIERKLWLEEGEPTAEDVAQSIERPGTVRWSNSTLSSVPENIQIEPEAMHVLVVTFTTPARELRKVERSRHYMGTILDSSGQARDYPVPVDANETYTFQFGGIPQNPNGVGYIRISHSRRLQDDAKPKVWVNDAEEPIVDYDERMAGPKRNYDSRYFGTFVIPYSLEDLGSSPQIKVQYSDDGGWLSSVILEVDDCVGGACCLLGSGTNDGLQCGTPSNLEDYPYRPPPNAEQLLKDPSFEKQDGEWSLLDGAVFQSSSLAFTGDQRLKLDREGSKAVQRVYLRENNVYRLHCYVRGSIRFLIVADSTVFGDSLGNTFPVPNNNRWRNQEFDFLIRDSGEYDVVIERDNGGTPSLQRSGVRADECSLYASANVPPYVGSASVNYPPEPTPPWNPPAELLGDSGLIRNPSFEFSTTEFRWDVTGPLQLTGQDRLEGTRAMIVHPGTMLNQTVFLDVDETYRLRCYVNGPETLTMEISNRGDSVSKNAFGPVTPIGYASWGYKDVVFVAPRISMDVFLYNDGDSECVVDFCTMFGYSGPITDPENEQLVQNPGFEQGTEPWLLSNGAEIRTFKRFAGVRGLRLAQEGSTAVQRVHLDGGHVYRWHCYSTGNIHFSLWKDSILYGENFGNTFPVPNSEWNSQEVDVMIEESGEYELTFVRDNGGVPSRQRNGVWVDDCSLYAAADGIPPYVGSGTYNLPDISPWDPPTELLAAGGETRNPSFEAMQNFRWAITGDLKFTVVNALIGERSMFIYPNTIATQLVYLERDERYRLRCYLRGPGSLTMEVSYQGARISKNSFGAVTSIDRGGWGYKDLIFDATRIAQDISLYNIGDSECVVDFCTLFLFSGPLTDPEYDSLLMDSSFEEDAEVWALSEGAQTATSESFTGTQALSLTQEGSKAVQLVALGRGHTYRFHCYVKGSIRLSIWRSSTVYAENLGNTFSVENSDWKSQEVDFEILTSADYEIVLERDDGGDPGAQSGAVWADDCSLYLATDGIPPYFGTGAYNLPTDLPTWNPPAALLGSGQEIRNPSFESWGNFQWTVDGSLKLSALQPRLGARALYVYPEETVARQTVWLDRGERYRMRCYVRGSGALTMEILYKGNRISKNSFGPVFPIAYGDSGYKQMVFDATGITNEVLLYNVGNSECLVDFCTLLPFTGALTDPELS</sequence>
<dbReference type="SUPFAM" id="SSF51445">
    <property type="entry name" value="(Trans)glycosidases"/>
    <property type="match status" value="1"/>
</dbReference>
<dbReference type="Gene3D" id="2.60.120.260">
    <property type="entry name" value="Galactose-binding domain-like"/>
    <property type="match status" value="4"/>
</dbReference>
<gene>
    <name evidence="2" type="ORF">RMAR0315_LOCUS2731</name>
</gene>
<dbReference type="EMBL" id="HBEK01004967">
    <property type="protein sequence ID" value="CAD8392746.1"/>
    <property type="molecule type" value="Transcribed_RNA"/>
</dbReference>
<dbReference type="Gene3D" id="3.20.20.80">
    <property type="entry name" value="Glycosidases"/>
    <property type="match status" value="1"/>
</dbReference>
<name>A0A7S0BFI9_9RHOD</name>
<protein>
    <recommendedName>
        <fullName evidence="1">Beta-porphyranase A C-terminal domain-containing protein</fullName>
    </recommendedName>
</protein>
<organism evidence="2">
    <name type="scientific">Rhodosorus marinus</name>
    <dbReference type="NCBI Taxonomy" id="101924"/>
    <lineage>
        <taxon>Eukaryota</taxon>
        <taxon>Rhodophyta</taxon>
        <taxon>Stylonematophyceae</taxon>
        <taxon>Stylonematales</taxon>
        <taxon>Stylonemataceae</taxon>
        <taxon>Rhodosorus</taxon>
    </lineage>
</organism>
<accession>A0A7S0BFI9</accession>
<feature type="domain" description="Beta-porphyranase A C-terminal" evidence="1">
    <location>
        <begin position="360"/>
        <end position="456"/>
    </location>
</feature>
<dbReference type="Gene3D" id="2.60.120.1200">
    <property type="match status" value="1"/>
</dbReference>
<evidence type="ECO:0000313" key="2">
    <source>
        <dbReference type="EMBL" id="CAD8392746.1"/>
    </source>
</evidence>
<dbReference type="InterPro" id="IPR017853">
    <property type="entry name" value="GH"/>
</dbReference>